<feature type="compositionally biased region" description="Polar residues" evidence="16">
    <location>
        <begin position="999"/>
        <end position="1012"/>
    </location>
</feature>
<feature type="transmembrane region" description="Helical" evidence="17">
    <location>
        <begin position="284"/>
        <end position="304"/>
    </location>
</feature>
<dbReference type="InterPro" id="IPR046528">
    <property type="entry name" value="DUF6593"/>
</dbReference>
<feature type="region of interest" description="Disordered" evidence="16">
    <location>
        <begin position="1394"/>
        <end position="1418"/>
    </location>
</feature>
<dbReference type="GO" id="GO:0000139">
    <property type="term" value="C:Golgi membrane"/>
    <property type="evidence" value="ECO:0007669"/>
    <property type="project" value="UniProtKB-SubCell"/>
</dbReference>
<dbReference type="GO" id="GO:0008202">
    <property type="term" value="P:steroid metabolic process"/>
    <property type="evidence" value="ECO:0007669"/>
    <property type="project" value="UniProtKB-KW"/>
</dbReference>
<dbReference type="InterPro" id="IPR036322">
    <property type="entry name" value="WD40_repeat_dom_sf"/>
</dbReference>
<dbReference type="STRING" id="39966.A0A369JQN0"/>
<proteinExistence type="inferred from homology"/>
<dbReference type="GO" id="GO:0032933">
    <property type="term" value="P:SREBP signaling pathway"/>
    <property type="evidence" value="ECO:0007669"/>
    <property type="project" value="InterPro"/>
</dbReference>
<gene>
    <name evidence="19" type="primary">SCAP</name>
    <name evidence="19" type="ORF">Hypma_008667</name>
</gene>
<name>A0A369JQN0_HYPMA</name>
<evidence type="ECO:0000313" key="19">
    <source>
        <dbReference type="EMBL" id="RDB24128.1"/>
    </source>
</evidence>
<dbReference type="OrthoDB" id="6510177at2759"/>
<evidence type="ECO:0000256" key="5">
    <source>
        <dbReference type="ARBA" id="ARBA00022574"/>
    </source>
</evidence>
<keyword evidence="14" id="KW-0325">Glycoprotein</keyword>
<dbReference type="Pfam" id="PF20236">
    <property type="entry name" value="DUF6593"/>
    <property type="match status" value="1"/>
</dbReference>
<evidence type="ECO:0000256" key="17">
    <source>
        <dbReference type="SAM" id="Phobius"/>
    </source>
</evidence>
<keyword evidence="8" id="KW-0256">Endoplasmic reticulum</keyword>
<evidence type="ECO:0000256" key="10">
    <source>
        <dbReference type="ARBA" id="ARBA00023034"/>
    </source>
</evidence>
<feature type="transmembrane region" description="Helical" evidence="17">
    <location>
        <begin position="607"/>
        <end position="634"/>
    </location>
</feature>
<organism evidence="19 20">
    <name type="scientific">Hypsizygus marmoreus</name>
    <name type="common">White beech mushroom</name>
    <name type="synonym">Agaricus marmoreus</name>
    <dbReference type="NCBI Taxonomy" id="39966"/>
    <lineage>
        <taxon>Eukaryota</taxon>
        <taxon>Fungi</taxon>
        <taxon>Dikarya</taxon>
        <taxon>Basidiomycota</taxon>
        <taxon>Agaricomycotina</taxon>
        <taxon>Agaricomycetes</taxon>
        <taxon>Agaricomycetidae</taxon>
        <taxon>Agaricales</taxon>
        <taxon>Tricholomatineae</taxon>
        <taxon>Lyophyllaceae</taxon>
        <taxon>Hypsizygus</taxon>
    </lineage>
</organism>
<keyword evidence="10" id="KW-0333">Golgi apparatus</keyword>
<keyword evidence="13 17" id="KW-0472">Membrane</keyword>
<feature type="compositionally biased region" description="Basic and acidic residues" evidence="16">
    <location>
        <begin position="1394"/>
        <end position="1403"/>
    </location>
</feature>
<dbReference type="Gene3D" id="2.130.10.10">
    <property type="entry name" value="YVTN repeat-like/Quinoprotein amine dehydrogenase"/>
    <property type="match status" value="2"/>
</dbReference>
<evidence type="ECO:0000256" key="8">
    <source>
        <dbReference type="ARBA" id="ARBA00022824"/>
    </source>
</evidence>
<dbReference type="GO" id="GO:0045540">
    <property type="term" value="P:regulation of cholesterol biosynthetic process"/>
    <property type="evidence" value="ECO:0007669"/>
    <property type="project" value="TreeGrafter"/>
</dbReference>
<feature type="transmembrane region" description="Helical" evidence="17">
    <location>
        <begin position="32"/>
        <end position="50"/>
    </location>
</feature>
<keyword evidence="9 17" id="KW-1133">Transmembrane helix</keyword>
<keyword evidence="15" id="KW-0753">Steroid metabolism</keyword>
<evidence type="ECO:0000256" key="14">
    <source>
        <dbReference type="ARBA" id="ARBA00023180"/>
    </source>
</evidence>
<keyword evidence="6 17" id="KW-0812">Transmembrane</keyword>
<feature type="domain" description="SSD" evidence="18">
    <location>
        <begin position="293"/>
        <end position="445"/>
    </location>
</feature>
<comment type="similarity">
    <text evidence="3">Belongs to the WD repeat SCAP family.</text>
</comment>
<protein>
    <recommendedName>
        <fullName evidence="4">Sterol regulatory element-binding protein cleavage-activating protein</fullName>
    </recommendedName>
</protein>
<evidence type="ECO:0000256" key="1">
    <source>
        <dbReference type="ARBA" id="ARBA00004477"/>
    </source>
</evidence>
<evidence type="ECO:0000259" key="18">
    <source>
        <dbReference type="PROSITE" id="PS50156"/>
    </source>
</evidence>
<evidence type="ECO:0000256" key="11">
    <source>
        <dbReference type="ARBA" id="ARBA00023098"/>
    </source>
</evidence>
<keyword evidence="20" id="KW-1185">Reference proteome</keyword>
<dbReference type="InParanoid" id="A0A369JQN0"/>
<dbReference type="GO" id="GO:0032936">
    <property type="term" value="C:SREBP-SCAP complex"/>
    <property type="evidence" value="ECO:0007669"/>
    <property type="project" value="TreeGrafter"/>
</dbReference>
<evidence type="ECO:0000256" key="12">
    <source>
        <dbReference type="ARBA" id="ARBA00023121"/>
    </source>
</evidence>
<comment type="caution">
    <text evidence="19">The sequence shown here is derived from an EMBL/GenBank/DDBJ whole genome shotgun (WGS) entry which is preliminary data.</text>
</comment>
<feature type="transmembrane region" description="Helical" evidence="17">
    <location>
        <begin position="399"/>
        <end position="417"/>
    </location>
</feature>
<dbReference type="PANTHER" id="PTHR46378:SF1">
    <property type="entry name" value="STEROL REGULATORY ELEMENT-BINDING PROTEIN CLEAVAGE-ACTIVATING PROTEIN"/>
    <property type="match status" value="1"/>
</dbReference>
<evidence type="ECO:0000256" key="9">
    <source>
        <dbReference type="ARBA" id="ARBA00022989"/>
    </source>
</evidence>
<keyword evidence="11" id="KW-0443">Lipid metabolism</keyword>
<evidence type="ECO:0000256" key="15">
    <source>
        <dbReference type="ARBA" id="ARBA00023221"/>
    </source>
</evidence>
<dbReference type="PANTHER" id="PTHR46378">
    <property type="entry name" value="STEROL REGULATORY ELEMENT-BINDING PROTEIN CLEAVAGE-ACTIVATING PROTEIN"/>
    <property type="match status" value="1"/>
</dbReference>
<dbReference type="Pfam" id="PF12349">
    <property type="entry name" value="Sterol-sensing"/>
    <property type="match status" value="1"/>
</dbReference>
<evidence type="ECO:0000256" key="13">
    <source>
        <dbReference type="ARBA" id="ARBA00023136"/>
    </source>
</evidence>
<feature type="transmembrane region" description="Helical" evidence="17">
    <location>
        <begin position="497"/>
        <end position="515"/>
    </location>
</feature>
<evidence type="ECO:0000256" key="16">
    <source>
        <dbReference type="SAM" id="MobiDB-lite"/>
    </source>
</evidence>
<dbReference type="SUPFAM" id="SSF50978">
    <property type="entry name" value="WD40 repeat-like"/>
    <property type="match status" value="1"/>
</dbReference>
<dbReference type="Proteomes" id="UP000076154">
    <property type="component" value="Unassembled WGS sequence"/>
</dbReference>
<dbReference type="GO" id="GO:0005789">
    <property type="term" value="C:endoplasmic reticulum membrane"/>
    <property type="evidence" value="ECO:0007669"/>
    <property type="project" value="UniProtKB-SubCell"/>
</dbReference>
<keyword evidence="7" id="KW-0677">Repeat</keyword>
<dbReference type="InterPro" id="IPR030225">
    <property type="entry name" value="SCAP"/>
</dbReference>
<evidence type="ECO:0000256" key="2">
    <source>
        <dbReference type="ARBA" id="ARBA00004653"/>
    </source>
</evidence>
<keyword evidence="12" id="KW-0446">Lipid-binding</keyword>
<dbReference type="InterPro" id="IPR000731">
    <property type="entry name" value="SSD"/>
</dbReference>
<feature type="region of interest" description="Disordered" evidence="16">
    <location>
        <begin position="990"/>
        <end position="1012"/>
    </location>
</feature>
<evidence type="ECO:0000313" key="20">
    <source>
        <dbReference type="Proteomes" id="UP000076154"/>
    </source>
</evidence>
<dbReference type="GO" id="GO:0032934">
    <property type="term" value="F:sterol binding"/>
    <property type="evidence" value="ECO:0007669"/>
    <property type="project" value="InterPro"/>
</dbReference>
<dbReference type="InterPro" id="IPR015943">
    <property type="entry name" value="WD40/YVTN_repeat-like_dom_sf"/>
</dbReference>
<feature type="transmembrane region" description="Helical" evidence="17">
    <location>
        <begin position="424"/>
        <end position="445"/>
    </location>
</feature>
<evidence type="ECO:0000256" key="7">
    <source>
        <dbReference type="ARBA" id="ARBA00022737"/>
    </source>
</evidence>
<dbReference type="EMBL" id="LUEZ02000045">
    <property type="protein sequence ID" value="RDB24128.1"/>
    <property type="molecule type" value="Genomic_DNA"/>
</dbReference>
<dbReference type="InterPro" id="IPR053958">
    <property type="entry name" value="HMGCR/SNAP/NPC1-like_SSD"/>
</dbReference>
<dbReference type="PROSITE" id="PS50156">
    <property type="entry name" value="SSD"/>
    <property type="match status" value="1"/>
</dbReference>
<evidence type="ECO:0000256" key="3">
    <source>
        <dbReference type="ARBA" id="ARBA00007410"/>
    </source>
</evidence>
<accession>A0A369JQN0</accession>
<evidence type="ECO:0000256" key="4">
    <source>
        <dbReference type="ARBA" id="ARBA00019541"/>
    </source>
</evidence>
<sequence>MFDHANLILHWSRTLGQRFFLRFGLHCATHQIRIILVSCVVITSLFYPALDIYTSTQSLSILDTFKSTSTTSGFDDQKDLVNLWSSHHALRRHEDAVSRAKCGVGRALRVERLLIQGQDDEGALTRQTLLSALDLEHRLEKLISSGDTPCLKRPDGKCFVLSPLLFWNYDRDVLLSDTSILDTLSPSKNISLGGITITPEMVLAHRRSNEPHLAASRFDFAAFLAVTYFFPESDCLGNLEHTSWIESVQGALAQEPEPIVQIPVQGPRLITLEYDEDQLKINGWSALSAFTYLAYIGFFAYVVWSVGKMTAVHSRLGVTFTALVEIAVSTITSLSVCALVGFKITMVPWELLPIVIVFVGAENMFNLVDAVGKTSVTLPVKQRIAEGLSRAGTSNTLKVVSYNAILGVAAVFSVGAIRQFCAFAIVVLVAHWFLAHTFFLAVLSIDLQRLELDELLRHDPSLAPANHQVLKDNVPAKPRSIWQKLVFMTQNLLGGRAATNLSLVMLLAIMGTLYYTTYTASPLSDDQAGLSQLSAITPLRANAPEIGVNKKSHAWYIWKTLNPTQSPLLHLRIESPIIVTFRSEAEPTHPIRTMSRQRFSSRQTFRLLLWLLKIMVLPIAATTSLLWCLLLYLLKDAELLEAQRNREPDAPASQEDLKALEGQISFSTLPRAFASDVELIAASKDGNVVISIGLHNEIIIWRQDRQSHISIDAANVLLRTASTSSAVSTITSVAVDSEGRYCAVGTGAGFVAVWVLEDNGVRALPLLSLDHISAAVTELQFSSTAHKQSRNPAVVLDLLATYESGVAAKWSLEKGLPVTYIAPSHRASVVKCSLVPIHPLNRFLIAFSLNDGTLEVLDTQDNSPWVMSDFCVQAGDAIDTASKVHACEAELGGTLRRIIAVATEVGLVSLWDGSTGECISVFDDVYGRINQLRITPVQCEICHFCGQLPLESVSVAFSVDHVIRFFRLYLNDETRRCSCSRHPLRHVSSRDNLGRRSRSNSMASQAGSATVSPSIPRARLATTFEASAFPVSGHGIHSRRASEKDTGRRSLEMLTVPFPGDEYDSDTKPFINPSPSFWHDAILVRMADITCERGGWGVNGKKVVGVRRKPRAQGATQGGTRTQIKAMHTHGLTAATLDRWELWIYDPSLPQVQNSLLSALASKLEREQPCSSSLTDCVPRLPFTRVSPFLMTPTSAFAGFGNTVVVKNPCQADGVFLVTRDYKPSQKTVLVSPNGVAHYRISTSKQKNGSPLSVIQRPADSPEDSIVAEIEWRTWEMPTVVRCPLFRGIGRCIGKRGLGIAAQKFLYKRGRFSKSRYFIGNDGIEYRWKAIPGIGFLLTSSRTDEEIARYTRALNEEGLFAGEKKSVLRIQPCSVDIDLVILSFMIMEKKRRDHAGDGTRLVDHDEDPQGDGGAEGGE</sequence>
<comment type="subcellular location">
    <subcellularLocation>
        <location evidence="1">Endoplasmic reticulum membrane</location>
        <topology evidence="1">Multi-pass membrane protein</topology>
    </subcellularLocation>
    <subcellularLocation>
        <location evidence="2">Golgi apparatus membrane</location>
        <topology evidence="2">Multi-pass membrane protein</topology>
    </subcellularLocation>
</comment>
<feature type="transmembrane region" description="Helical" evidence="17">
    <location>
        <begin position="316"/>
        <end position="342"/>
    </location>
</feature>
<reference evidence="19" key="1">
    <citation type="submission" date="2018-04" db="EMBL/GenBank/DDBJ databases">
        <title>Whole genome sequencing of Hypsizygus marmoreus.</title>
        <authorList>
            <person name="Choi I.-G."/>
            <person name="Min B."/>
            <person name="Kim J.-G."/>
            <person name="Kim S."/>
            <person name="Oh Y.-L."/>
            <person name="Kong W.-S."/>
            <person name="Park H."/>
            <person name="Jeong J."/>
            <person name="Song E.-S."/>
        </authorList>
    </citation>
    <scope>NUCLEOTIDE SEQUENCE [LARGE SCALE GENOMIC DNA]</scope>
    <source>
        <strain evidence="19">51987-8</strain>
    </source>
</reference>
<keyword evidence="5" id="KW-0853">WD repeat</keyword>
<dbReference type="SUPFAM" id="SSF82866">
    <property type="entry name" value="Multidrug efflux transporter AcrB transmembrane domain"/>
    <property type="match status" value="1"/>
</dbReference>
<evidence type="ECO:0000256" key="6">
    <source>
        <dbReference type="ARBA" id="ARBA00022692"/>
    </source>
</evidence>